<name>A0A4R2NRB1_9FLAO</name>
<dbReference type="Proteomes" id="UP000294564">
    <property type="component" value="Unassembled WGS sequence"/>
</dbReference>
<protein>
    <submittedName>
        <fullName evidence="1">Uncharacterized protein</fullName>
    </submittedName>
</protein>
<dbReference type="RefSeq" id="WP_165915732.1">
    <property type="nucleotide sequence ID" value="NZ_SLXM01000007.1"/>
</dbReference>
<dbReference type="EMBL" id="SLXM01000007">
    <property type="protein sequence ID" value="TCP23954.1"/>
    <property type="molecule type" value="Genomic_DNA"/>
</dbReference>
<reference evidence="1 2" key="1">
    <citation type="submission" date="2019-03" db="EMBL/GenBank/DDBJ databases">
        <title>Genomic Encyclopedia of Type Strains, Phase IV (KMG-IV): sequencing the most valuable type-strain genomes for metagenomic binning, comparative biology and taxonomic classification.</title>
        <authorList>
            <person name="Goeker M."/>
        </authorList>
    </citation>
    <scope>NUCLEOTIDE SEQUENCE [LARGE SCALE GENOMIC DNA]</scope>
    <source>
        <strain evidence="1 2">DSM 14836</strain>
    </source>
</reference>
<evidence type="ECO:0000313" key="2">
    <source>
        <dbReference type="Proteomes" id="UP000294564"/>
    </source>
</evidence>
<dbReference type="AlphaFoldDB" id="A0A4R2NRB1"/>
<gene>
    <name evidence="1" type="ORF">EV195_107120</name>
</gene>
<accession>A0A4R2NRB1</accession>
<sequence length="54" mass="6153">MLKNISNLGTTLSKNEQKNINGGWTYIMCSEIHCYEPLPRGYICMNEIPCGIPY</sequence>
<comment type="caution">
    <text evidence="1">The sequence shown here is derived from an EMBL/GenBank/DDBJ whole genome shotgun (WGS) entry which is preliminary data.</text>
</comment>
<keyword evidence="2" id="KW-1185">Reference proteome</keyword>
<proteinExistence type="predicted"/>
<organism evidence="1 2">
    <name type="scientific">Tenacibaculum skagerrakense</name>
    <dbReference type="NCBI Taxonomy" id="186571"/>
    <lineage>
        <taxon>Bacteria</taxon>
        <taxon>Pseudomonadati</taxon>
        <taxon>Bacteroidota</taxon>
        <taxon>Flavobacteriia</taxon>
        <taxon>Flavobacteriales</taxon>
        <taxon>Flavobacteriaceae</taxon>
        <taxon>Tenacibaculum</taxon>
    </lineage>
</organism>
<evidence type="ECO:0000313" key="1">
    <source>
        <dbReference type="EMBL" id="TCP23954.1"/>
    </source>
</evidence>